<dbReference type="PATRIC" id="fig|89059.3.peg.33"/>
<proteinExistence type="predicted"/>
<evidence type="ECO:0000313" key="1">
    <source>
        <dbReference type="EMBL" id="KRN88181.1"/>
    </source>
</evidence>
<comment type="caution">
    <text evidence="1">The sequence shown here is derived from an EMBL/GenBank/DDBJ whole genome shotgun (WGS) entry which is preliminary data.</text>
</comment>
<reference evidence="1 2" key="1">
    <citation type="journal article" date="2015" name="Genome Announc.">
        <title>Expanding the biotechnology potential of lactobacilli through comparative genomics of 213 strains and associated genera.</title>
        <authorList>
            <person name="Sun Z."/>
            <person name="Harris H.M."/>
            <person name="McCann A."/>
            <person name="Guo C."/>
            <person name="Argimon S."/>
            <person name="Zhang W."/>
            <person name="Yang X."/>
            <person name="Jeffery I.B."/>
            <person name="Cooney J.C."/>
            <person name="Kagawa T.F."/>
            <person name="Liu W."/>
            <person name="Song Y."/>
            <person name="Salvetti E."/>
            <person name="Wrobel A."/>
            <person name="Rasinkangas P."/>
            <person name="Parkhill J."/>
            <person name="Rea M.C."/>
            <person name="O'Sullivan O."/>
            <person name="Ritari J."/>
            <person name="Douillard F.P."/>
            <person name="Paul Ross R."/>
            <person name="Yang R."/>
            <person name="Briner A.E."/>
            <person name="Felis G.E."/>
            <person name="de Vos W.M."/>
            <person name="Barrangou R."/>
            <person name="Klaenhammer T.R."/>
            <person name="Caufield P.W."/>
            <person name="Cui Y."/>
            <person name="Zhang H."/>
            <person name="O'Toole P.W."/>
        </authorList>
    </citation>
    <scope>NUCLEOTIDE SEQUENCE [LARGE SCALE GENOMIC DNA]</scope>
    <source>
        <strain evidence="1 2">DSM 15353</strain>
    </source>
</reference>
<dbReference type="Proteomes" id="UP000051491">
    <property type="component" value="Unassembled WGS sequence"/>
</dbReference>
<dbReference type="AlphaFoldDB" id="A0A0R2KKW3"/>
<sequence length="107" mass="12353">MVMTEEKVIKISSETFDSLIIGLASNNPYKRWLHENHLKGNIVNAAKFVLDSAGSYNAAYNSLIEEKRTELQSIVDHPDYEVRVIRRVIEIYTIDYGDEEHIKLLND</sequence>
<dbReference type="EMBL" id="JQBK01000001">
    <property type="protein sequence ID" value="KRN88181.1"/>
    <property type="molecule type" value="Genomic_DNA"/>
</dbReference>
<name>A0A0R2KKW3_9LACO</name>
<gene>
    <name evidence="1" type="ORF">IV43_GL000032</name>
</gene>
<evidence type="ECO:0000313" key="2">
    <source>
        <dbReference type="Proteomes" id="UP000051491"/>
    </source>
</evidence>
<accession>A0A0R2KKW3</accession>
<protein>
    <submittedName>
        <fullName evidence="1">Uncharacterized protein</fullName>
    </submittedName>
</protein>
<organism evidence="1 2">
    <name type="scientific">Ligilactobacillus acidipiscis</name>
    <dbReference type="NCBI Taxonomy" id="89059"/>
    <lineage>
        <taxon>Bacteria</taxon>
        <taxon>Bacillati</taxon>
        <taxon>Bacillota</taxon>
        <taxon>Bacilli</taxon>
        <taxon>Lactobacillales</taxon>
        <taxon>Lactobacillaceae</taxon>
        <taxon>Ligilactobacillus</taxon>
    </lineage>
</organism>